<keyword evidence="4" id="KW-0167">Capsid protein</keyword>
<evidence type="ECO:0000256" key="2">
    <source>
        <dbReference type="ARBA" id="ARBA00009963"/>
    </source>
</evidence>
<evidence type="ECO:0000256" key="5">
    <source>
        <dbReference type="ARBA" id="ARBA00022844"/>
    </source>
</evidence>
<dbReference type="EMBL" id="PP511735">
    <property type="protein sequence ID" value="XCD06977.1"/>
    <property type="molecule type" value="Genomic_DNA"/>
</dbReference>
<protein>
    <submittedName>
        <fullName evidence="6">Major capsid protein</fullName>
    </submittedName>
</protein>
<evidence type="ECO:0000256" key="1">
    <source>
        <dbReference type="ARBA" id="ARBA00004328"/>
    </source>
</evidence>
<dbReference type="InterPro" id="IPR016184">
    <property type="entry name" value="Capsid/spike_ssDNA_virus"/>
</dbReference>
<reference evidence="6" key="1">
    <citation type="submission" date="2024-03" db="EMBL/GenBank/DDBJ databases">
        <title>Diverse circular DNA viruses in blood, oral, and fecal samples of captive lemurs.</title>
        <authorList>
            <person name="Paietta E.N."/>
            <person name="Kraberger S."/>
            <person name="Lund M.C."/>
            <person name="Custer J.M."/>
            <person name="Vargas K.M."/>
            <person name="Ehmke E.E."/>
            <person name="Yoder A.D."/>
            <person name="Varsani A."/>
        </authorList>
    </citation>
    <scope>NUCLEOTIDE SEQUENCE</scope>
    <source>
        <strain evidence="6">Duke_24FS_90</strain>
        <strain evidence="7">Duke_26_63</strain>
    </source>
</reference>
<keyword evidence="3" id="KW-1140">T=1 icosahedral capsid protein</keyword>
<name>A0AAU8AZP3_9VIRU</name>
<dbReference type="Pfam" id="PF02305">
    <property type="entry name" value="Phage_F"/>
    <property type="match status" value="1"/>
</dbReference>
<dbReference type="SUPFAM" id="SSF88645">
    <property type="entry name" value="ssDNA viruses"/>
    <property type="match status" value="1"/>
</dbReference>
<dbReference type="InterPro" id="IPR037002">
    <property type="entry name" value="Microviridae_protein_F_sf"/>
</dbReference>
<comment type="subcellular location">
    <subcellularLocation>
        <location evidence="1">Virion</location>
    </subcellularLocation>
</comment>
<proteinExistence type="inferred from homology"/>
<evidence type="ECO:0000256" key="4">
    <source>
        <dbReference type="ARBA" id="ARBA00022561"/>
    </source>
</evidence>
<evidence type="ECO:0000313" key="7">
    <source>
        <dbReference type="EMBL" id="XCD06977.1"/>
    </source>
</evidence>
<dbReference type="Gene3D" id="2.60.169.10">
    <property type="entry name" value="Microviridae F protein"/>
    <property type="match status" value="2"/>
</dbReference>
<accession>A0AAU8AZP3</accession>
<sequence>MNRNVESHFALNPTSIDIGRSTFDRSHSLKTSFNVGNVVPFYVDEVLPGDTFDVSTSKVLRLQSLITPIMDNIYLDTYFFFVPNRLVWSHWREFNGENTQSAWLPTTEYEVPQITSPSGGWQVGSIADYFCIPTGVSGLSINALPFRAYALIVNEWFRDENLTDPLNIPVDDATVEGTNGSNYISDVAKGGMPFKAAKYHDYFTSCLPAPQKGPDVSIPVASAGNYAVVGNGKALALTDGSTLTGLSTTGSTWNTRGILYPFQPVYGSNVGKTSITTGDTLGQSAIVGVPTEAQLGSDLSNSGLIAVASGNAAAATINQLRMAFQIQKLYERDARGGTRYIEILKSHFGVTSPDARLQRPEYLGGNRIPITINQVLQQSQTTETSPQGTPVGFSLTTDRHSDFKKSFVEHGFVLGVMVARYDHTYQQGIERFWSRKDRFDYYWPVFANIGEQAVKNKEIYAQGTSADDEVFGYQEAWADYRYKPNRVTGEMRSSYAQSLDVWHLGDDYDSLPHLSDSWIREDSSNVDRVLAVSSSVANQLFADIYIQNRSTRPMPTYSIPGLIDHH</sequence>
<dbReference type="InterPro" id="IPR003514">
    <property type="entry name" value="Microviridae_protein_F"/>
</dbReference>
<dbReference type="GO" id="GO:0005198">
    <property type="term" value="F:structural molecule activity"/>
    <property type="evidence" value="ECO:0007669"/>
    <property type="project" value="InterPro"/>
</dbReference>
<dbReference type="EMBL" id="PP511563">
    <property type="protein sequence ID" value="XCD05465.1"/>
    <property type="molecule type" value="Genomic_DNA"/>
</dbReference>
<evidence type="ECO:0000313" key="6">
    <source>
        <dbReference type="EMBL" id="XCD05465.1"/>
    </source>
</evidence>
<organism evidence="6">
    <name type="scientific">Dulem virus 174</name>
    <dbReference type="NCBI Taxonomy" id="3145651"/>
    <lineage>
        <taxon>Viruses</taxon>
        <taxon>Monodnaviria</taxon>
        <taxon>Sangervirae</taxon>
        <taxon>Phixviricota</taxon>
        <taxon>Malgrandaviricetes</taxon>
        <taxon>Petitvirales</taxon>
        <taxon>Microviridae</taxon>
        <taxon>Microvirus</taxon>
    </lineage>
</organism>
<dbReference type="GO" id="GO:0039615">
    <property type="term" value="C:T=1 icosahedral viral capsid"/>
    <property type="evidence" value="ECO:0007669"/>
    <property type="project" value="UniProtKB-KW"/>
</dbReference>
<keyword evidence="5" id="KW-0946">Virion</keyword>
<evidence type="ECO:0000256" key="3">
    <source>
        <dbReference type="ARBA" id="ARBA00022431"/>
    </source>
</evidence>
<comment type="similarity">
    <text evidence="2">Belongs to the microviridae F protein family.</text>
</comment>